<dbReference type="GO" id="GO:0046872">
    <property type="term" value="F:metal ion binding"/>
    <property type="evidence" value="ECO:0007669"/>
    <property type="project" value="UniProtKB-KW"/>
</dbReference>
<keyword evidence="1" id="KW-0479">Metal-binding</keyword>
<dbReference type="PRINTS" id="PR00853">
    <property type="entry name" value="XPGRADSUPER"/>
</dbReference>
<evidence type="ECO:0000256" key="1">
    <source>
        <dbReference type="ARBA" id="ARBA00022723"/>
    </source>
</evidence>
<dbReference type="Gene3D" id="3.40.50.1010">
    <property type="entry name" value="5'-nuclease"/>
    <property type="match status" value="1"/>
</dbReference>
<keyword evidence="3" id="KW-0460">Magnesium</keyword>
<dbReference type="GO" id="GO:0017108">
    <property type="term" value="F:5'-flap endonuclease activity"/>
    <property type="evidence" value="ECO:0007669"/>
    <property type="project" value="TreeGrafter"/>
</dbReference>
<dbReference type="PANTHER" id="PTHR11081:SF9">
    <property type="entry name" value="FLAP ENDONUCLEASE 1"/>
    <property type="match status" value="1"/>
</dbReference>
<sequence length="257" mass="30053">MGVKGLFQFLKRFEKDVNIPQFISGKSVGVDIFWFLHQSKGDMFQLQNNLLPIIKHAQKVHCVFDGAPTEERKQSHQEQTKKRQELYQSINQIEKFLKYPFNHLTGSDRHYINSYLNQLKRQAWQPPPDYVEYVKNWLVGKGCEIHQAPNEADHILIELEQKGIISTIITNDSDLLILGSSTVLRPISPVRGAVFEKGYICDILGFTAQQWDDFMYLCNHMKDKDVLLAYSLISVYKELEYVLQKYYILYKDDLINE</sequence>
<accession>A0A6C0DWL7</accession>
<evidence type="ECO:0000256" key="2">
    <source>
        <dbReference type="ARBA" id="ARBA00022759"/>
    </source>
</evidence>
<dbReference type="Pfam" id="PF00867">
    <property type="entry name" value="XPG_I"/>
    <property type="match status" value="1"/>
</dbReference>
<dbReference type="InterPro" id="IPR006086">
    <property type="entry name" value="XPG-I_dom"/>
</dbReference>
<keyword evidence="2" id="KW-0378">Hydrolase</keyword>
<dbReference type="InterPro" id="IPR006085">
    <property type="entry name" value="XPG_DNA_repair_N"/>
</dbReference>
<keyword evidence="2" id="KW-0540">Nuclease</keyword>
<organism evidence="5">
    <name type="scientific">viral metagenome</name>
    <dbReference type="NCBI Taxonomy" id="1070528"/>
    <lineage>
        <taxon>unclassified sequences</taxon>
        <taxon>metagenomes</taxon>
        <taxon>organismal metagenomes</taxon>
    </lineage>
</organism>
<dbReference type="PANTHER" id="PTHR11081">
    <property type="entry name" value="FLAP ENDONUCLEASE FAMILY MEMBER"/>
    <property type="match status" value="1"/>
</dbReference>
<proteinExistence type="predicted"/>
<evidence type="ECO:0000313" key="5">
    <source>
        <dbReference type="EMBL" id="QHT20429.1"/>
    </source>
</evidence>
<feature type="domain" description="XPG N-terminal" evidence="4">
    <location>
        <begin position="1"/>
        <end position="86"/>
    </location>
</feature>
<reference evidence="5" key="1">
    <citation type="journal article" date="2020" name="Nature">
        <title>Giant virus diversity and host interactions through global metagenomics.</title>
        <authorList>
            <person name="Schulz F."/>
            <person name="Roux S."/>
            <person name="Paez-Espino D."/>
            <person name="Jungbluth S."/>
            <person name="Walsh D.A."/>
            <person name="Denef V.J."/>
            <person name="McMahon K.D."/>
            <person name="Konstantinidis K.T."/>
            <person name="Eloe-Fadrosh E.A."/>
            <person name="Kyrpides N.C."/>
            <person name="Woyke T."/>
        </authorList>
    </citation>
    <scope>NUCLEOTIDE SEQUENCE</scope>
    <source>
        <strain evidence="5">GVMAG-M-3300023174-60</strain>
    </source>
</reference>
<evidence type="ECO:0000256" key="3">
    <source>
        <dbReference type="ARBA" id="ARBA00022842"/>
    </source>
</evidence>
<name>A0A6C0DWL7_9ZZZZ</name>
<dbReference type="InterPro" id="IPR029060">
    <property type="entry name" value="PIN-like_dom_sf"/>
</dbReference>
<dbReference type="SMART" id="SM00485">
    <property type="entry name" value="XPGN"/>
    <property type="match status" value="1"/>
</dbReference>
<dbReference type="EMBL" id="MN739677">
    <property type="protein sequence ID" value="QHT20429.1"/>
    <property type="molecule type" value="Genomic_DNA"/>
</dbReference>
<keyword evidence="2" id="KW-0255">Endonuclease</keyword>
<dbReference type="SUPFAM" id="SSF88723">
    <property type="entry name" value="PIN domain-like"/>
    <property type="match status" value="1"/>
</dbReference>
<dbReference type="AlphaFoldDB" id="A0A6C0DWL7"/>
<evidence type="ECO:0000259" key="4">
    <source>
        <dbReference type="SMART" id="SM00485"/>
    </source>
</evidence>
<protein>
    <recommendedName>
        <fullName evidence="4">XPG N-terminal domain-containing protein</fullName>
    </recommendedName>
</protein>
<dbReference type="InterPro" id="IPR006084">
    <property type="entry name" value="XPG/Rad2"/>
</dbReference>